<name>A0A3G5AHI4_9VIRU</name>
<reference evidence="1" key="1">
    <citation type="submission" date="2018-10" db="EMBL/GenBank/DDBJ databases">
        <title>Hidden diversity of soil giant viruses.</title>
        <authorList>
            <person name="Schulz F."/>
            <person name="Alteio L."/>
            <person name="Goudeau D."/>
            <person name="Ryan E.M."/>
            <person name="Malmstrom R.R."/>
            <person name="Blanchard J."/>
            <person name="Woyke T."/>
        </authorList>
    </citation>
    <scope>NUCLEOTIDE SEQUENCE</scope>
    <source>
        <strain evidence="1">SAV1</strain>
    </source>
</reference>
<gene>
    <name evidence="1" type="ORF">Satyrvirus37_6</name>
</gene>
<dbReference type="SUPFAM" id="SSF48403">
    <property type="entry name" value="Ankyrin repeat"/>
    <property type="match status" value="1"/>
</dbReference>
<dbReference type="InterPro" id="IPR036770">
    <property type="entry name" value="Ankyrin_rpt-contain_sf"/>
</dbReference>
<accession>A0A3G5AHI4</accession>
<evidence type="ECO:0000313" key="1">
    <source>
        <dbReference type="EMBL" id="AYV85761.1"/>
    </source>
</evidence>
<sequence length="420" mass="49308">MKYPTYEEPITSIRVTKIVNDIENTNCQEKTPDCRCIYGMSCELAKNSIHPKLSENLYYFMLSNVESFEISDSWDSIVTFVSRDYAYYSNYISSVKKCTIIFDSGSLDQLLRLQNKYGFKCLEIIQKLIEKYPSYVTYLNSKIGWTCLAYAASWMSIHEIEAYLDMGFAPGPEFYRCVGERKYLYFETKLKLIKRAVQANQIFGADCANKDILRECVKFSDNITEVKTLMRSFMYINIQHSHEVFEPAYIKFGFDIIIFLADIGTNFSFDRVCLSIMYSNNKRSFDIHQMINEIKFTEIMFPYREHDVHVLSTSIRFNNCELFDFLLDKGCAINKTCNHTCCADILVELLTIFNCYNEIDFEFITHCVSSIMDKRKIITMNKHYFLQNPAKYRYGNKLYTWMKDKYPNIFQMISAPGPIE</sequence>
<organism evidence="1">
    <name type="scientific">Satyrvirus sp</name>
    <dbReference type="NCBI Taxonomy" id="2487771"/>
    <lineage>
        <taxon>Viruses</taxon>
        <taxon>Varidnaviria</taxon>
        <taxon>Bamfordvirae</taxon>
        <taxon>Nucleocytoviricota</taxon>
        <taxon>Megaviricetes</taxon>
        <taxon>Imitervirales</taxon>
        <taxon>Mimiviridae</taxon>
        <taxon>Megamimivirinae</taxon>
    </lineage>
</organism>
<protein>
    <recommendedName>
        <fullName evidence="2">Ankyrin repeat protein</fullName>
    </recommendedName>
</protein>
<proteinExistence type="predicted"/>
<dbReference type="EMBL" id="MK072473">
    <property type="protein sequence ID" value="AYV85761.1"/>
    <property type="molecule type" value="Genomic_DNA"/>
</dbReference>
<evidence type="ECO:0008006" key="2">
    <source>
        <dbReference type="Google" id="ProtNLM"/>
    </source>
</evidence>